<dbReference type="GO" id="GO:0000422">
    <property type="term" value="P:autophagy of mitochondrion"/>
    <property type="evidence" value="ECO:0007669"/>
    <property type="project" value="TreeGrafter"/>
</dbReference>
<evidence type="ECO:0000256" key="4">
    <source>
        <dbReference type="ARBA" id="ARBA00022448"/>
    </source>
</evidence>
<dbReference type="Proteomes" id="UP000275078">
    <property type="component" value="Unassembled WGS sequence"/>
</dbReference>
<organism evidence="12 13">
    <name type="scientific">Ascobolus immersus RN42</name>
    <dbReference type="NCBI Taxonomy" id="1160509"/>
    <lineage>
        <taxon>Eukaryota</taxon>
        <taxon>Fungi</taxon>
        <taxon>Dikarya</taxon>
        <taxon>Ascomycota</taxon>
        <taxon>Pezizomycotina</taxon>
        <taxon>Pezizomycetes</taxon>
        <taxon>Pezizales</taxon>
        <taxon>Ascobolaceae</taxon>
        <taxon>Ascobolus</taxon>
    </lineage>
</organism>
<dbReference type="EMBL" id="ML119663">
    <property type="protein sequence ID" value="RPA83575.1"/>
    <property type="molecule type" value="Genomic_DNA"/>
</dbReference>
<keyword evidence="7" id="KW-0653">Protein transport</keyword>
<dbReference type="GO" id="GO:0061723">
    <property type="term" value="P:glycophagy"/>
    <property type="evidence" value="ECO:0007669"/>
    <property type="project" value="TreeGrafter"/>
</dbReference>
<dbReference type="GO" id="GO:0005829">
    <property type="term" value="C:cytosol"/>
    <property type="evidence" value="ECO:0007669"/>
    <property type="project" value="TreeGrafter"/>
</dbReference>
<dbReference type="AlphaFoldDB" id="A0A3N4IBV7"/>
<evidence type="ECO:0000256" key="7">
    <source>
        <dbReference type="ARBA" id="ARBA00022927"/>
    </source>
</evidence>
<keyword evidence="13" id="KW-1185">Reference proteome</keyword>
<evidence type="ECO:0000256" key="6">
    <source>
        <dbReference type="ARBA" id="ARBA00022786"/>
    </source>
</evidence>
<comment type="similarity">
    <text evidence="2">Belongs to the ATG3 family.</text>
</comment>
<dbReference type="STRING" id="1160509.A0A3N4IBV7"/>
<name>A0A3N4IBV7_ASCIM</name>
<dbReference type="GO" id="GO:0015031">
    <property type="term" value="P:protein transport"/>
    <property type="evidence" value="ECO:0007669"/>
    <property type="project" value="UniProtKB-KW"/>
</dbReference>
<dbReference type="InterPro" id="IPR007135">
    <property type="entry name" value="Atg3/Atg10"/>
</dbReference>
<feature type="region of interest" description="Disordered" evidence="11">
    <location>
        <begin position="149"/>
        <end position="171"/>
    </location>
</feature>
<sequence length="332" mass="36964">MNYLVSALNTVREAVYTPPTKSTFLQTGELTVEEFVKAGDYLVYKFRTWSWSPADPSKRNPHLPEDKQFLVTRHVPRVRKLDELLKGGWEGDEADEEGEGFGEAKGSAGKVEGFRTVTDKGAVEGMAAGEDDIPDMEDDDDDDEAIIPEHSKARKASRGGSSITAAGRSSTRDPERTYTLYITYSNFYHTPRLFLSGYDGPTQMPLDPQAMMEDIVGDYKDKTVTIEEFPLLEGGVRMASVHPCRHASVMKLLLDRADAALKLRRKKQLDNEGKDTKTTESSGDGWEEVLAHDADEEDGDEPAIRVDQYLVVFLKFVASVTPGIEHDYTMGL</sequence>
<keyword evidence="6" id="KW-0833">Ubl conjugation pathway</keyword>
<protein>
    <recommendedName>
        <fullName evidence="3">Autophagy-related protein 3</fullName>
    </recommendedName>
    <alternativeName>
        <fullName evidence="9 10">Autophagy-related E2-like conjugation enzyme ATG3</fullName>
    </alternativeName>
</protein>
<dbReference type="GO" id="GO:0000045">
    <property type="term" value="P:autophagosome assembly"/>
    <property type="evidence" value="ECO:0007669"/>
    <property type="project" value="TreeGrafter"/>
</dbReference>
<evidence type="ECO:0000256" key="11">
    <source>
        <dbReference type="SAM" id="MobiDB-lite"/>
    </source>
</evidence>
<accession>A0A3N4IBV7</accession>
<feature type="compositionally biased region" description="Polar residues" evidence="11">
    <location>
        <begin position="159"/>
        <end position="169"/>
    </location>
</feature>
<dbReference type="GO" id="GO:0019776">
    <property type="term" value="F:Atg8-family ligase activity"/>
    <property type="evidence" value="ECO:0007669"/>
    <property type="project" value="TreeGrafter"/>
</dbReference>
<evidence type="ECO:0000256" key="9">
    <source>
        <dbReference type="ARBA" id="ARBA00032144"/>
    </source>
</evidence>
<comment type="subcellular location">
    <subcellularLocation>
        <location evidence="1">Cytoplasm</location>
    </subcellularLocation>
</comment>
<dbReference type="Pfam" id="PF03987">
    <property type="entry name" value="Autophagy_act_C"/>
    <property type="match status" value="1"/>
</dbReference>
<keyword evidence="4" id="KW-0813">Transport</keyword>
<dbReference type="GO" id="GO:0000407">
    <property type="term" value="C:phagophore assembly site"/>
    <property type="evidence" value="ECO:0007669"/>
    <property type="project" value="TreeGrafter"/>
</dbReference>
<evidence type="ECO:0000256" key="8">
    <source>
        <dbReference type="ARBA" id="ARBA00023006"/>
    </source>
</evidence>
<dbReference type="PANTHER" id="PTHR12866:SF2">
    <property type="entry name" value="UBIQUITIN-LIKE-CONJUGATING ENZYME ATG3"/>
    <property type="match status" value="1"/>
</dbReference>
<dbReference type="PANTHER" id="PTHR12866">
    <property type="entry name" value="UBIQUITIN-LIKE-CONJUGATING ENZYME ATG3"/>
    <property type="match status" value="1"/>
</dbReference>
<keyword evidence="5" id="KW-0963">Cytoplasm</keyword>
<evidence type="ECO:0000256" key="5">
    <source>
        <dbReference type="ARBA" id="ARBA00022490"/>
    </source>
</evidence>
<gene>
    <name evidence="12" type="ORF">BJ508DRAFT_413253</name>
</gene>
<proteinExistence type="inferred from homology"/>
<evidence type="ECO:0000313" key="13">
    <source>
        <dbReference type="Proteomes" id="UP000275078"/>
    </source>
</evidence>
<dbReference type="GO" id="GO:0044804">
    <property type="term" value="P:nucleophagy"/>
    <property type="evidence" value="ECO:0007669"/>
    <property type="project" value="TreeGrafter"/>
</dbReference>
<evidence type="ECO:0000256" key="1">
    <source>
        <dbReference type="ARBA" id="ARBA00004496"/>
    </source>
</evidence>
<evidence type="ECO:0000256" key="2">
    <source>
        <dbReference type="ARBA" id="ARBA00007683"/>
    </source>
</evidence>
<keyword evidence="8" id="KW-0072">Autophagy</keyword>
<evidence type="ECO:0000313" key="12">
    <source>
        <dbReference type="EMBL" id="RPA83575.1"/>
    </source>
</evidence>
<evidence type="ECO:0000256" key="3">
    <source>
        <dbReference type="ARBA" id="ARBA00018067"/>
    </source>
</evidence>
<reference evidence="12 13" key="1">
    <citation type="journal article" date="2018" name="Nat. Ecol. Evol.">
        <title>Pezizomycetes genomes reveal the molecular basis of ectomycorrhizal truffle lifestyle.</title>
        <authorList>
            <person name="Murat C."/>
            <person name="Payen T."/>
            <person name="Noel B."/>
            <person name="Kuo A."/>
            <person name="Morin E."/>
            <person name="Chen J."/>
            <person name="Kohler A."/>
            <person name="Krizsan K."/>
            <person name="Balestrini R."/>
            <person name="Da Silva C."/>
            <person name="Montanini B."/>
            <person name="Hainaut M."/>
            <person name="Levati E."/>
            <person name="Barry K.W."/>
            <person name="Belfiori B."/>
            <person name="Cichocki N."/>
            <person name="Clum A."/>
            <person name="Dockter R.B."/>
            <person name="Fauchery L."/>
            <person name="Guy J."/>
            <person name="Iotti M."/>
            <person name="Le Tacon F."/>
            <person name="Lindquist E.A."/>
            <person name="Lipzen A."/>
            <person name="Malagnac F."/>
            <person name="Mello A."/>
            <person name="Molinier V."/>
            <person name="Miyauchi S."/>
            <person name="Poulain J."/>
            <person name="Riccioni C."/>
            <person name="Rubini A."/>
            <person name="Sitrit Y."/>
            <person name="Splivallo R."/>
            <person name="Traeger S."/>
            <person name="Wang M."/>
            <person name="Zifcakova L."/>
            <person name="Wipf D."/>
            <person name="Zambonelli A."/>
            <person name="Paolocci F."/>
            <person name="Nowrousian M."/>
            <person name="Ottonello S."/>
            <person name="Baldrian P."/>
            <person name="Spatafora J.W."/>
            <person name="Henrissat B."/>
            <person name="Nagy L.G."/>
            <person name="Aury J.M."/>
            <person name="Wincker P."/>
            <person name="Grigoriev I.V."/>
            <person name="Bonfante P."/>
            <person name="Martin F.M."/>
        </authorList>
    </citation>
    <scope>NUCLEOTIDE SEQUENCE [LARGE SCALE GENOMIC DNA]</scope>
    <source>
        <strain evidence="12 13">RN42</strain>
    </source>
</reference>
<evidence type="ECO:0000256" key="10">
    <source>
        <dbReference type="ARBA" id="ARBA00033139"/>
    </source>
</evidence>
<dbReference type="OrthoDB" id="1584384at2759"/>